<organism evidence="2 3">
    <name type="scientific">Ureibacillus thermosphaericus</name>
    <dbReference type="NCBI Taxonomy" id="51173"/>
    <lineage>
        <taxon>Bacteria</taxon>
        <taxon>Bacillati</taxon>
        <taxon>Bacillota</taxon>
        <taxon>Bacilli</taxon>
        <taxon>Bacillales</taxon>
        <taxon>Caryophanaceae</taxon>
        <taxon>Ureibacillus</taxon>
    </lineage>
</organism>
<accession>A0A840PN66</accession>
<dbReference type="AlphaFoldDB" id="A0A840PN66"/>
<name>A0A840PN66_URETH</name>
<dbReference type="EMBL" id="JACHGZ010000002">
    <property type="protein sequence ID" value="MBB5147939.1"/>
    <property type="molecule type" value="Genomic_DNA"/>
</dbReference>
<feature type="region of interest" description="Disordered" evidence="1">
    <location>
        <begin position="86"/>
        <end position="124"/>
    </location>
</feature>
<reference evidence="2 3" key="1">
    <citation type="submission" date="2020-08" db="EMBL/GenBank/DDBJ databases">
        <title>Genomic Encyclopedia of Type Strains, Phase IV (KMG-IV): sequencing the most valuable type-strain genomes for metagenomic binning, comparative biology and taxonomic classification.</title>
        <authorList>
            <person name="Goeker M."/>
        </authorList>
    </citation>
    <scope>NUCLEOTIDE SEQUENCE [LARGE SCALE GENOMIC DNA]</scope>
    <source>
        <strain evidence="2 3">DSM 10633</strain>
    </source>
</reference>
<comment type="caution">
    <text evidence="2">The sequence shown here is derived from an EMBL/GenBank/DDBJ whole genome shotgun (WGS) entry which is preliminary data.</text>
</comment>
<keyword evidence="3" id="KW-1185">Reference proteome</keyword>
<evidence type="ECO:0000313" key="3">
    <source>
        <dbReference type="Proteomes" id="UP000557217"/>
    </source>
</evidence>
<gene>
    <name evidence="2" type="ORF">HNR36_000321</name>
</gene>
<evidence type="ECO:0000256" key="1">
    <source>
        <dbReference type="SAM" id="MobiDB-lite"/>
    </source>
</evidence>
<proteinExistence type="predicted"/>
<protein>
    <submittedName>
        <fullName evidence="2">Uncharacterized protein</fullName>
    </submittedName>
</protein>
<sequence length="124" mass="14477">MRIEVNVSERRICYPVLEALWQDSLLFWRAHFIFSITRYPLRVKLAINQKRISGHVIIVKVMTIIVNHQEIMAKFVNIIVNRKKSTLEKRDNSQNRADNSQAPKDNSQTCVYNGQSTKNGFRGM</sequence>
<dbReference type="Proteomes" id="UP000557217">
    <property type="component" value="Unassembled WGS sequence"/>
</dbReference>
<feature type="compositionally biased region" description="Polar residues" evidence="1">
    <location>
        <begin position="94"/>
        <end position="124"/>
    </location>
</feature>
<evidence type="ECO:0000313" key="2">
    <source>
        <dbReference type="EMBL" id="MBB5147939.1"/>
    </source>
</evidence>